<feature type="region of interest" description="Disordered" evidence="2">
    <location>
        <begin position="32"/>
        <end position="51"/>
    </location>
</feature>
<dbReference type="RefSeq" id="XP_037226276.1">
    <property type="nucleotide sequence ID" value="XM_037358366.1"/>
</dbReference>
<evidence type="ECO:0000313" key="3">
    <source>
        <dbReference type="EMBL" id="KAF7316253.1"/>
    </source>
</evidence>
<evidence type="ECO:0000256" key="2">
    <source>
        <dbReference type="SAM" id="MobiDB-lite"/>
    </source>
</evidence>
<dbReference type="AlphaFoldDB" id="A0A8H6TEJ3"/>
<organism evidence="3 4">
    <name type="scientific">Mycena indigotica</name>
    <dbReference type="NCBI Taxonomy" id="2126181"/>
    <lineage>
        <taxon>Eukaryota</taxon>
        <taxon>Fungi</taxon>
        <taxon>Dikarya</taxon>
        <taxon>Basidiomycota</taxon>
        <taxon>Agaricomycotina</taxon>
        <taxon>Agaricomycetes</taxon>
        <taxon>Agaricomycetidae</taxon>
        <taxon>Agaricales</taxon>
        <taxon>Marasmiineae</taxon>
        <taxon>Mycenaceae</taxon>
        <taxon>Mycena</taxon>
    </lineage>
</organism>
<evidence type="ECO:0000256" key="1">
    <source>
        <dbReference type="SAM" id="Coils"/>
    </source>
</evidence>
<dbReference type="EMBL" id="JACAZF010000001">
    <property type="protein sequence ID" value="KAF7316253.1"/>
    <property type="molecule type" value="Genomic_DNA"/>
</dbReference>
<dbReference type="GeneID" id="59340882"/>
<feature type="coiled-coil region" evidence="1">
    <location>
        <begin position="76"/>
        <end position="136"/>
    </location>
</feature>
<keyword evidence="4" id="KW-1185">Reference proteome</keyword>
<sequence>MPGATTKATLISPSEPNRVVYISSPTLRSLNEAMSSGMNGPPDHSWDSSDYVAQFHGPDKSEIFSRPSKSERHGKVKEVNKTLAERLATLEKASREAEAERKKDRESINLLRREHTKDMEENVKHLNAEVKRLEIVEEYEAVVCVLRACNDEMFENTRTEHRDILKAAGLNWITKLLSYSPAGGADSDVIEDAVQATLGLLTSEERALCLRLNEHLRNHRLERHRTQHPKISPLTAFSWLDKIVPTFRETYLHLLARKPKILHSLPSDSPSDRHIFPEDTLSQLDATRERLQVATKRLEEWKEV</sequence>
<evidence type="ECO:0000313" key="4">
    <source>
        <dbReference type="Proteomes" id="UP000636479"/>
    </source>
</evidence>
<protein>
    <submittedName>
        <fullName evidence="3">Uncharacterized protein</fullName>
    </submittedName>
</protein>
<name>A0A8H6TEJ3_9AGAR</name>
<keyword evidence="1" id="KW-0175">Coiled coil</keyword>
<comment type="caution">
    <text evidence="3">The sequence shown here is derived from an EMBL/GenBank/DDBJ whole genome shotgun (WGS) entry which is preliminary data.</text>
</comment>
<gene>
    <name evidence="3" type="ORF">MIND_00143900</name>
</gene>
<dbReference type="OrthoDB" id="3131152at2759"/>
<proteinExistence type="predicted"/>
<accession>A0A8H6TEJ3</accession>
<reference evidence="3" key="1">
    <citation type="submission" date="2020-05" db="EMBL/GenBank/DDBJ databases">
        <title>Mycena genomes resolve the evolution of fungal bioluminescence.</title>
        <authorList>
            <person name="Tsai I.J."/>
        </authorList>
    </citation>
    <scope>NUCLEOTIDE SEQUENCE</scope>
    <source>
        <strain evidence="3">171206Taipei</strain>
    </source>
</reference>
<dbReference type="Proteomes" id="UP000636479">
    <property type="component" value="Unassembled WGS sequence"/>
</dbReference>